<feature type="transmembrane region" description="Helical" evidence="7">
    <location>
        <begin position="252"/>
        <end position="277"/>
    </location>
</feature>
<dbReference type="PANTHER" id="PTHR30193">
    <property type="entry name" value="ABC TRANSPORTER PERMEASE PROTEIN"/>
    <property type="match status" value="1"/>
</dbReference>
<evidence type="ECO:0000256" key="2">
    <source>
        <dbReference type="ARBA" id="ARBA00022448"/>
    </source>
</evidence>
<dbReference type="CDD" id="cd06261">
    <property type="entry name" value="TM_PBP2"/>
    <property type="match status" value="1"/>
</dbReference>
<keyword evidence="10" id="KW-1185">Reference proteome</keyword>
<keyword evidence="5 7" id="KW-1133">Transmembrane helix</keyword>
<dbReference type="PROSITE" id="PS50928">
    <property type="entry name" value="ABC_TM1"/>
    <property type="match status" value="1"/>
</dbReference>
<dbReference type="Pfam" id="PF00528">
    <property type="entry name" value="BPD_transp_1"/>
    <property type="match status" value="1"/>
</dbReference>
<evidence type="ECO:0000259" key="8">
    <source>
        <dbReference type="PROSITE" id="PS50928"/>
    </source>
</evidence>
<keyword evidence="6 7" id="KW-0472">Membrane</keyword>
<gene>
    <name evidence="9" type="ORF">H7C19_16325</name>
</gene>
<dbReference type="EMBL" id="JACJVP010000025">
    <property type="protein sequence ID" value="MBB6672248.1"/>
    <property type="molecule type" value="Genomic_DNA"/>
</dbReference>
<dbReference type="InterPro" id="IPR035906">
    <property type="entry name" value="MetI-like_sf"/>
</dbReference>
<evidence type="ECO:0000313" key="9">
    <source>
        <dbReference type="EMBL" id="MBB6672248.1"/>
    </source>
</evidence>
<name>A0A7X0VGE8_9BACL</name>
<comment type="similarity">
    <text evidence="7">Belongs to the binding-protein-dependent transport system permease family.</text>
</comment>
<proteinExistence type="inferred from homology"/>
<dbReference type="InterPro" id="IPR000515">
    <property type="entry name" value="MetI-like"/>
</dbReference>
<comment type="subcellular location">
    <subcellularLocation>
        <location evidence="1 7">Cell membrane</location>
        <topology evidence="1 7">Multi-pass membrane protein</topology>
    </subcellularLocation>
</comment>
<feature type="transmembrane region" description="Helical" evidence="7">
    <location>
        <begin position="201"/>
        <end position="224"/>
    </location>
</feature>
<protein>
    <submittedName>
        <fullName evidence="9">Sugar ABC transporter permease</fullName>
    </submittedName>
</protein>
<organism evidence="9 10">
    <name type="scientific">Cohnella nanjingensis</name>
    <dbReference type="NCBI Taxonomy" id="1387779"/>
    <lineage>
        <taxon>Bacteria</taxon>
        <taxon>Bacillati</taxon>
        <taxon>Bacillota</taxon>
        <taxon>Bacilli</taxon>
        <taxon>Bacillales</taxon>
        <taxon>Paenibacillaceae</taxon>
        <taxon>Cohnella</taxon>
    </lineage>
</organism>
<keyword evidence="2 7" id="KW-0813">Transport</keyword>
<comment type="caution">
    <text evidence="9">The sequence shown here is derived from an EMBL/GenBank/DDBJ whole genome shotgun (WGS) entry which is preliminary data.</text>
</comment>
<feature type="transmembrane region" description="Helical" evidence="7">
    <location>
        <begin position="7"/>
        <end position="25"/>
    </location>
</feature>
<dbReference type="GO" id="GO:0005886">
    <property type="term" value="C:plasma membrane"/>
    <property type="evidence" value="ECO:0007669"/>
    <property type="project" value="UniProtKB-SubCell"/>
</dbReference>
<keyword evidence="3" id="KW-1003">Cell membrane</keyword>
<dbReference type="Gene3D" id="1.10.3720.10">
    <property type="entry name" value="MetI-like"/>
    <property type="match status" value="1"/>
</dbReference>
<evidence type="ECO:0000256" key="3">
    <source>
        <dbReference type="ARBA" id="ARBA00022475"/>
    </source>
</evidence>
<dbReference type="SUPFAM" id="SSF161098">
    <property type="entry name" value="MetI-like"/>
    <property type="match status" value="1"/>
</dbReference>
<reference evidence="9 10" key="1">
    <citation type="submission" date="2020-08" db="EMBL/GenBank/DDBJ databases">
        <title>Cohnella phylogeny.</title>
        <authorList>
            <person name="Dunlap C."/>
        </authorList>
    </citation>
    <scope>NUCLEOTIDE SEQUENCE [LARGE SCALE GENOMIC DNA]</scope>
    <source>
        <strain evidence="9 10">DSM 28246</strain>
    </source>
</reference>
<dbReference type="RefSeq" id="WP_185143764.1">
    <property type="nucleotide sequence ID" value="NZ_JACJVP010000025.1"/>
</dbReference>
<sequence>MLALPAIVFIFIFYYIPLYGLVLPFKDYNFTLGFWHSPWSGFTNFEFLFNSNLVQIVRNTAVMNALFIVVNVIVEVTTGLLLFELGKRSSKVYQTILFLPYFISWVVVSYALSGFLDPDLGIVNKLITALGGQPILFYNEPKYWVLILVLCHVWKCLGYGTLMYYAALTSVDPEYYEAAKLDGANRVRQAWHISLPMIRPIILILVIVSIGNIFYADFGLFYTVPQDNPMLYPVTDVIDTYVYRALRVLGDFGMSAAAGLFQSVCGFVLVLLSNYVIGKISSDDKLF</sequence>
<dbReference type="InterPro" id="IPR051393">
    <property type="entry name" value="ABC_transporter_permease"/>
</dbReference>
<dbReference type="PANTHER" id="PTHR30193:SF44">
    <property type="entry name" value="LACTOSE TRANSPORT SYSTEM PERMEASE PROTEIN LACF"/>
    <property type="match status" value="1"/>
</dbReference>
<accession>A0A7X0VGE8</accession>
<dbReference type="GO" id="GO:0055085">
    <property type="term" value="P:transmembrane transport"/>
    <property type="evidence" value="ECO:0007669"/>
    <property type="project" value="InterPro"/>
</dbReference>
<feature type="transmembrane region" description="Helical" evidence="7">
    <location>
        <begin position="143"/>
        <end position="166"/>
    </location>
</feature>
<dbReference type="AlphaFoldDB" id="A0A7X0VGE8"/>
<feature type="domain" description="ABC transmembrane type-1" evidence="8">
    <location>
        <begin position="57"/>
        <end position="273"/>
    </location>
</feature>
<evidence type="ECO:0000313" key="10">
    <source>
        <dbReference type="Proteomes" id="UP000547209"/>
    </source>
</evidence>
<feature type="transmembrane region" description="Helical" evidence="7">
    <location>
        <begin position="95"/>
        <end position="116"/>
    </location>
</feature>
<evidence type="ECO:0000256" key="7">
    <source>
        <dbReference type="RuleBase" id="RU363032"/>
    </source>
</evidence>
<dbReference type="Proteomes" id="UP000547209">
    <property type="component" value="Unassembled WGS sequence"/>
</dbReference>
<evidence type="ECO:0000256" key="1">
    <source>
        <dbReference type="ARBA" id="ARBA00004651"/>
    </source>
</evidence>
<feature type="transmembrane region" description="Helical" evidence="7">
    <location>
        <begin position="61"/>
        <end position="83"/>
    </location>
</feature>
<evidence type="ECO:0000256" key="5">
    <source>
        <dbReference type="ARBA" id="ARBA00022989"/>
    </source>
</evidence>
<evidence type="ECO:0000256" key="6">
    <source>
        <dbReference type="ARBA" id="ARBA00023136"/>
    </source>
</evidence>
<keyword evidence="4 7" id="KW-0812">Transmembrane</keyword>
<evidence type="ECO:0000256" key="4">
    <source>
        <dbReference type="ARBA" id="ARBA00022692"/>
    </source>
</evidence>